<dbReference type="Gene3D" id="1.10.10.10">
    <property type="entry name" value="Winged helix-like DNA-binding domain superfamily/Winged helix DNA-binding domain"/>
    <property type="match status" value="1"/>
</dbReference>
<dbReference type="Proteomes" id="UP000428330">
    <property type="component" value="Chromosome"/>
</dbReference>
<dbReference type="EMBL" id="CP034348">
    <property type="protein sequence ID" value="QGX99808.1"/>
    <property type="molecule type" value="Genomic_DNA"/>
</dbReference>
<protein>
    <submittedName>
        <fullName evidence="3">YafY family transcriptional regulator</fullName>
    </submittedName>
</protein>
<evidence type="ECO:0000313" key="4">
    <source>
        <dbReference type="Proteomes" id="UP000428330"/>
    </source>
</evidence>
<dbReference type="Pfam" id="PF13280">
    <property type="entry name" value="WYL"/>
    <property type="match status" value="1"/>
</dbReference>
<evidence type="ECO:0000313" key="3">
    <source>
        <dbReference type="EMBL" id="QGX99808.1"/>
    </source>
</evidence>
<reference evidence="4" key="1">
    <citation type="submission" date="2018-12" db="EMBL/GenBank/DDBJ databases">
        <title>Complete genome sequence of Roseovarius sp. MME-070.</title>
        <authorList>
            <person name="Nam Y.-D."/>
            <person name="Kang J."/>
            <person name="Chung W.-H."/>
            <person name="Park Y.S."/>
        </authorList>
    </citation>
    <scope>NUCLEOTIDE SEQUENCE [LARGE SCALE GENOMIC DNA]</scope>
    <source>
        <strain evidence="4">MME-070</strain>
    </source>
</reference>
<evidence type="ECO:0000259" key="2">
    <source>
        <dbReference type="Pfam" id="PF13280"/>
    </source>
</evidence>
<organism evidence="3 4">
    <name type="scientific">Roseovarius faecimaris</name>
    <dbReference type="NCBI Taxonomy" id="2494550"/>
    <lineage>
        <taxon>Bacteria</taxon>
        <taxon>Pseudomonadati</taxon>
        <taxon>Pseudomonadota</taxon>
        <taxon>Alphaproteobacteria</taxon>
        <taxon>Rhodobacterales</taxon>
        <taxon>Roseobacteraceae</taxon>
        <taxon>Roseovarius</taxon>
    </lineage>
</organism>
<dbReference type="OrthoDB" id="9807255at2"/>
<feature type="domain" description="Helix-turn-helix type 11" evidence="1">
    <location>
        <begin position="6"/>
        <end position="59"/>
    </location>
</feature>
<dbReference type="PANTHER" id="PTHR34580">
    <property type="match status" value="1"/>
</dbReference>
<feature type="domain" description="WYL" evidence="2">
    <location>
        <begin position="134"/>
        <end position="199"/>
    </location>
</feature>
<dbReference type="InterPro" id="IPR013196">
    <property type="entry name" value="HTH_11"/>
</dbReference>
<keyword evidence="4" id="KW-1185">Reference proteome</keyword>
<dbReference type="RefSeq" id="WP_157708489.1">
    <property type="nucleotide sequence ID" value="NZ_CP034348.1"/>
</dbReference>
<dbReference type="InterPro" id="IPR036388">
    <property type="entry name" value="WH-like_DNA-bd_sf"/>
</dbReference>
<dbReference type="KEGG" id="rom:EI983_16650"/>
<dbReference type="AlphaFoldDB" id="A0A6I6J4X1"/>
<accession>A0A6I6J4X1</accession>
<gene>
    <name evidence="3" type="ORF">EI983_16650</name>
</gene>
<dbReference type="InterPro" id="IPR026881">
    <property type="entry name" value="WYL_dom"/>
</dbReference>
<dbReference type="PROSITE" id="PS52050">
    <property type="entry name" value="WYL"/>
    <property type="match status" value="1"/>
</dbReference>
<dbReference type="SUPFAM" id="SSF46785">
    <property type="entry name" value="Winged helix' DNA-binding domain"/>
    <property type="match status" value="1"/>
</dbReference>
<dbReference type="Pfam" id="PF08279">
    <property type="entry name" value="HTH_11"/>
    <property type="match status" value="1"/>
</dbReference>
<evidence type="ECO:0000259" key="1">
    <source>
        <dbReference type="Pfam" id="PF08279"/>
    </source>
</evidence>
<dbReference type="InterPro" id="IPR051534">
    <property type="entry name" value="CBASS_pafABC_assoc_protein"/>
</dbReference>
<dbReference type="PANTHER" id="PTHR34580:SF3">
    <property type="entry name" value="PROTEIN PAFB"/>
    <property type="match status" value="1"/>
</dbReference>
<proteinExistence type="predicted"/>
<dbReference type="InterPro" id="IPR036390">
    <property type="entry name" value="WH_DNA-bd_sf"/>
</dbReference>
<name>A0A6I6J4X1_9RHOB</name>
<sequence length="231" mass="25845">MTRSTRMFEIIQILRQAPRPVTAQAIADQLEVTKRTVYRDISSLQAMSVPIEGEAGIGYVMRAGFDLPPLMFTAQEVEALFVGAALLQRTGDAGLQKAARSATGKIAAALPDGRRPHVPHHVSAWTTIAPSPLADTLRDHIRTGAELRITYDALSDQRSTRTILPLAMIYFTDAVLLAAWCGLRQDFRHFRIDRITDCTATGAQYPERCQRLRFDWERSDPMRDYAMAARD</sequence>